<sequence>MKTVRKKSNLFVCFCFFSSERFVGRLGVFGKRHLLSDIFSHCRAE</sequence>
<dbReference type="EMBL" id="GBXM01020401">
    <property type="protein sequence ID" value="JAH88176.1"/>
    <property type="molecule type" value="Transcribed_RNA"/>
</dbReference>
<dbReference type="AlphaFoldDB" id="A0A0E9WCY0"/>
<evidence type="ECO:0000313" key="1">
    <source>
        <dbReference type="EMBL" id="JAH88176.1"/>
    </source>
</evidence>
<organism evidence="1">
    <name type="scientific">Anguilla anguilla</name>
    <name type="common">European freshwater eel</name>
    <name type="synonym">Muraena anguilla</name>
    <dbReference type="NCBI Taxonomy" id="7936"/>
    <lineage>
        <taxon>Eukaryota</taxon>
        <taxon>Metazoa</taxon>
        <taxon>Chordata</taxon>
        <taxon>Craniata</taxon>
        <taxon>Vertebrata</taxon>
        <taxon>Euteleostomi</taxon>
        <taxon>Actinopterygii</taxon>
        <taxon>Neopterygii</taxon>
        <taxon>Teleostei</taxon>
        <taxon>Anguilliformes</taxon>
        <taxon>Anguillidae</taxon>
        <taxon>Anguilla</taxon>
    </lineage>
</organism>
<name>A0A0E9WCY0_ANGAN</name>
<accession>A0A0E9WCY0</accession>
<reference evidence="1" key="2">
    <citation type="journal article" date="2015" name="Fish Shellfish Immunol.">
        <title>Early steps in the European eel (Anguilla anguilla)-Vibrio vulnificus interaction in the gills: Role of the RtxA13 toxin.</title>
        <authorList>
            <person name="Callol A."/>
            <person name="Pajuelo D."/>
            <person name="Ebbesson L."/>
            <person name="Teles M."/>
            <person name="MacKenzie S."/>
            <person name="Amaro C."/>
        </authorList>
    </citation>
    <scope>NUCLEOTIDE SEQUENCE</scope>
</reference>
<proteinExistence type="predicted"/>
<reference evidence="1" key="1">
    <citation type="submission" date="2014-11" db="EMBL/GenBank/DDBJ databases">
        <authorList>
            <person name="Amaro Gonzalez C."/>
        </authorList>
    </citation>
    <scope>NUCLEOTIDE SEQUENCE</scope>
</reference>
<protein>
    <submittedName>
        <fullName evidence="1">Uncharacterized protein</fullName>
    </submittedName>
</protein>